<feature type="transmembrane region" description="Helical" evidence="1">
    <location>
        <begin position="30"/>
        <end position="51"/>
    </location>
</feature>
<proteinExistence type="predicted"/>
<name>A0ABW8LAL9_9GAMM</name>
<dbReference type="Proteomes" id="UP001620234">
    <property type="component" value="Unassembled WGS sequence"/>
</dbReference>
<evidence type="ECO:0000256" key="1">
    <source>
        <dbReference type="SAM" id="Phobius"/>
    </source>
</evidence>
<gene>
    <name evidence="2" type="ORF">ACI2I3_11530</name>
</gene>
<evidence type="ECO:0000313" key="3">
    <source>
        <dbReference type="Proteomes" id="UP001620234"/>
    </source>
</evidence>
<keyword evidence="3" id="KW-1185">Reference proteome</keyword>
<feature type="transmembrane region" description="Helical" evidence="1">
    <location>
        <begin position="6"/>
        <end position="23"/>
    </location>
</feature>
<comment type="caution">
    <text evidence="2">The sequence shown here is derived from an EMBL/GenBank/DDBJ whole genome shotgun (WGS) entry which is preliminary data.</text>
</comment>
<reference evidence="2 3" key="1">
    <citation type="submission" date="2024-11" db="EMBL/GenBank/DDBJ databases">
        <title>The Natural Products Discovery Center: Release of the First 8490 Sequenced Strains for Exploring Actinobacteria Biosynthetic Diversity.</title>
        <authorList>
            <person name="Kalkreuter E."/>
            <person name="Kautsar S.A."/>
            <person name="Yang D."/>
            <person name="Bader C.D."/>
            <person name="Teijaro C.N."/>
            <person name="Fluegel L."/>
            <person name="Davis C.M."/>
            <person name="Simpson J.R."/>
            <person name="Lauterbach L."/>
            <person name="Steele A.D."/>
            <person name="Gui C."/>
            <person name="Meng S."/>
            <person name="Li G."/>
            <person name="Viehrig K."/>
            <person name="Ye F."/>
            <person name="Su P."/>
            <person name="Kiefer A.F."/>
            <person name="Nichols A."/>
            <person name="Cepeda A.J."/>
            <person name="Yan W."/>
            <person name="Fan B."/>
            <person name="Jiang Y."/>
            <person name="Adhikari A."/>
            <person name="Zheng C.-J."/>
            <person name="Schuster L."/>
            <person name="Cowan T.M."/>
            <person name="Smanski M.J."/>
            <person name="Chevrette M.G."/>
            <person name="De Carvalho L.P.S."/>
            <person name="Shen B."/>
        </authorList>
    </citation>
    <scope>NUCLEOTIDE SEQUENCE [LARGE SCALE GENOMIC DNA]</scope>
    <source>
        <strain evidence="2 3">NPDC077433</strain>
    </source>
</reference>
<dbReference type="EMBL" id="JBJDPD010000026">
    <property type="protein sequence ID" value="MFK4001965.1"/>
    <property type="molecule type" value="Genomic_DNA"/>
</dbReference>
<sequence length="129" mass="14986">MIQTVIHYFLHFGMPLIIAYTFFRNDYKRVYLILLATMLVDLDHLIATPIFSPNRCSINFHPLHTYYAMAVYVIMLFLPKPYKIIGLGLLLHMLTDLNDCVMTYLNCPQCLVEAPARDLVAWLARATNF</sequence>
<keyword evidence="1" id="KW-1133">Transmembrane helix</keyword>
<keyword evidence="1" id="KW-0812">Transmembrane</keyword>
<dbReference type="Pfam" id="PF19617">
    <property type="entry name" value="DUF6122"/>
    <property type="match status" value="1"/>
</dbReference>
<keyword evidence="1" id="KW-0472">Membrane</keyword>
<dbReference type="RefSeq" id="WP_230710858.1">
    <property type="nucleotide sequence ID" value="NZ_JBJDPD010000026.1"/>
</dbReference>
<evidence type="ECO:0000313" key="2">
    <source>
        <dbReference type="EMBL" id="MFK4001965.1"/>
    </source>
</evidence>
<protein>
    <submittedName>
        <fullName evidence="2">DUF6122 family protein</fullName>
    </submittedName>
</protein>
<organism evidence="2 3">
    <name type="scientific">Psychrobacter namhaensis</name>
    <dbReference type="NCBI Taxonomy" id="292734"/>
    <lineage>
        <taxon>Bacteria</taxon>
        <taxon>Pseudomonadati</taxon>
        <taxon>Pseudomonadota</taxon>
        <taxon>Gammaproteobacteria</taxon>
        <taxon>Moraxellales</taxon>
        <taxon>Moraxellaceae</taxon>
        <taxon>Psychrobacter</taxon>
    </lineage>
</organism>
<accession>A0ABW8LAL9</accession>
<dbReference type="InterPro" id="IPR046125">
    <property type="entry name" value="DUF6122"/>
</dbReference>